<feature type="region of interest" description="Disordered" evidence="3">
    <location>
        <begin position="342"/>
        <end position="437"/>
    </location>
</feature>
<keyword evidence="1 2" id="KW-0694">RNA-binding</keyword>
<feature type="compositionally biased region" description="Gly residues" evidence="3">
    <location>
        <begin position="38"/>
        <end position="58"/>
    </location>
</feature>
<dbReference type="Gene3D" id="3.30.70.330">
    <property type="match status" value="2"/>
</dbReference>
<feature type="compositionally biased region" description="Basic and acidic residues" evidence="3">
    <location>
        <begin position="342"/>
        <end position="358"/>
    </location>
</feature>
<dbReference type="InterPro" id="IPR035979">
    <property type="entry name" value="RBD_domain_sf"/>
</dbReference>
<dbReference type="CDD" id="cd12524">
    <property type="entry name" value="RRM1_MEI2_like"/>
    <property type="match status" value="1"/>
</dbReference>
<evidence type="ECO:0000313" key="5">
    <source>
        <dbReference type="EMBL" id="CDS08336.1"/>
    </source>
</evidence>
<feature type="compositionally biased region" description="Basic and acidic residues" evidence="3">
    <location>
        <begin position="395"/>
        <end position="404"/>
    </location>
</feature>
<protein>
    <recommendedName>
        <fullName evidence="4">RRM domain-containing protein</fullName>
    </recommendedName>
</protein>
<dbReference type="SMART" id="SM00360">
    <property type="entry name" value="RRM"/>
    <property type="match status" value="2"/>
</dbReference>
<sequence length="605" mass="68401">MDPRKQFTPYEMYNGSPSMPAMSSSMPTYAPSARRGTGNFGRGGYGSMSRGGGGGGKRGAMASRGGHHRGPKPVLDQNNFLSYSSSSSSPYQGQQQHLQPPIVPFHQRANEYNMNGTLPTVPDTSYYHASTQQTRTRKENYHWDSKRNEDADRITQQIEQRAARERPCRTLFVRNVQYDARQSDVREMFSRYGEIKDIFDLIEQRGMVFVTFYDIRAAELAKQQTQGAQLCGRKIDVHYSLPKEEDQHSKCGRSSNQGTLLFTLNNTKEWLQDDMLDPYFSQFGQVKVIRIPQFRNQSYGKRQRFVEYYDSRACIAAYDACQGQPYGDGIWDVSFFWDHTTKEKNDKPDHPPGNRMDMHSASTRYGAEKRRRLSEDDYQHNRRRRRNGQQPPAPRDPRINHQRDTSSPLSHNRPSYTDTQLQSNEYNEERDRMEKAQKAQELLTKITQTPVAASASSSLPLQPAMFNAQSVPSQQQPALSNVPIPAPTSQSIPSQPTSATPDQQAQLRELLDLLMVAQQQQQQQMQQQQQATQPLAPTIPVVPAIPSTQPAQQHPQAVPADPNAALAQLAQVLQSQQQQQQGTLTSQPAASSYGYGQYQHPGQSQ</sequence>
<feature type="compositionally biased region" description="Low complexity" evidence="3">
    <location>
        <begin position="549"/>
        <end position="587"/>
    </location>
</feature>
<name>A0A077WKR7_9FUNG</name>
<feature type="compositionally biased region" description="Polar residues" evidence="3">
    <location>
        <begin position="405"/>
        <end position="425"/>
    </location>
</feature>
<dbReference type="InterPro" id="IPR012677">
    <property type="entry name" value="Nucleotide-bd_a/b_plait_sf"/>
</dbReference>
<feature type="compositionally biased region" description="Low complexity" evidence="3">
    <location>
        <begin position="16"/>
        <end position="37"/>
    </location>
</feature>
<dbReference type="InterPro" id="IPR000504">
    <property type="entry name" value="RRM_dom"/>
</dbReference>
<accession>A0A077WKR7</accession>
<feature type="compositionally biased region" description="Polar residues" evidence="3">
    <location>
        <begin position="469"/>
        <end position="479"/>
    </location>
</feature>
<feature type="region of interest" description="Disordered" evidence="3">
    <location>
        <begin position="1"/>
        <end position="98"/>
    </location>
</feature>
<feature type="region of interest" description="Disordered" evidence="3">
    <location>
        <begin position="469"/>
        <end position="503"/>
    </location>
</feature>
<feature type="compositionally biased region" description="Low complexity" evidence="3">
    <location>
        <begin position="487"/>
        <end position="501"/>
    </location>
</feature>
<dbReference type="AlphaFoldDB" id="A0A077WKR7"/>
<dbReference type="PANTHER" id="PTHR23189">
    <property type="entry name" value="RNA RECOGNITION MOTIF-CONTAINING"/>
    <property type="match status" value="1"/>
</dbReference>
<gene>
    <name evidence="5" type="ORF">LRAMOSA02284</name>
</gene>
<feature type="region of interest" description="Disordered" evidence="3">
    <location>
        <begin position="540"/>
        <end position="605"/>
    </location>
</feature>
<evidence type="ECO:0000256" key="1">
    <source>
        <dbReference type="ARBA" id="ARBA00022884"/>
    </source>
</evidence>
<reference evidence="5" key="1">
    <citation type="journal article" date="2014" name="Genome Announc.">
        <title>De novo whole-genome sequence and genome annotation of Lichtheimia ramosa.</title>
        <authorList>
            <person name="Linde J."/>
            <person name="Schwartze V."/>
            <person name="Binder U."/>
            <person name="Lass-Florl C."/>
            <person name="Voigt K."/>
            <person name="Horn F."/>
        </authorList>
    </citation>
    <scope>NUCLEOTIDE SEQUENCE</scope>
    <source>
        <strain evidence="5">JMRC FSU:6197</strain>
    </source>
</reference>
<organism evidence="5">
    <name type="scientific">Lichtheimia ramosa</name>
    <dbReference type="NCBI Taxonomy" id="688394"/>
    <lineage>
        <taxon>Eukaryota</taxon>
        <taxon>Fungi</taxon>
        <taxon>Fungi incertae sedis</taxon>
        <taxon>Mucoromycota</taxon>
        <taxon>Mucoromycotina</taxon>
        <taxon>Mucoromycetes</taxon>
        <taxon>Mucorales</taxon>
        <taxon>Lichtheimiaceae</taxon>
        <taxon>Lichtheimia</taxon>
    </lineage>
</organism>
<evidence type="ECO:0000256" key="2">
    <source>
        <dbReference type="PROSITE-ProRule" id="PRU00176"/>
    </source>
</evidence>
<dbReference type="GO" id="GO:0003723">
    <property type="term" value="F:RNA binding"/>
    <property type="evidence" value="ECO:0007669"/>
    <property type="project" value="UniProtKB-UniRule"/>
</dbReference>
<dbReference type="OrthoDB" id="439808at2759"/>
<dbReference type="InterPro" id="IPR034453">
    <property type="entry name" value="MEI2-like_RRM1"/>
</dbReference>
<dbReference type="PROSITE" id="PS50102">
    <property type="entry name" value="RRM"/>
    <property type="match status" value="1"/>
</dbReference>
<dbReference type="EMBL" id="LK023324">
    <property type="protein sequence ID" value="CDS08336.1"/>
    <property type="molecule type" value="Genomic_DNA"/>
</dbReference>
<proteinExistence type="predicted"/>
<feature type="domain" description="RRM" evidence="4">
    <location>
        <begin position="169"/>
        <end position="242"/>
    </location>
</feature>
<dbReference type="SUPFAM" id="SSF54928">
    <property type="entry name" value="RNA-binding domain, RBD"/>
    <property type="match status" value="1"/>
</dbReference>
<evidence type="ECO:0000256" key="3">
    <source>
        <dbReference type="SAM" id="MobiDB-lite"/>
    </source>
</evidence>
<feature type="compositionally biased region" description="Basic and acidic residues" evidence="3">
    <location>
        <begin position="427"/>
        <end position="437"/>
    </location>
</feature>
<dbReference type="Pfam" id="PF00076">
    <property type="entry name" value="RRM_1"/>
    <property type="match status" value="2"/>
</dbReference>
<evidence type="ECO:0000259" key="4">
    <source>
        <dbReference type="PROSITE" id="PS50102"/>
    </source>
</evidence>